<feature type="compositionally biased region" description="Gly residues" evidence="1">
    <location>
        <begin position="233"/>
        <end position="263"/>
    </location>
</feature>
<evidence type="ECO:0000256" key="1">
    <source>
        <dbReference type="SAM" id="MobiDB-lite"/>
    </source>
</evidence>
<dbReference type="PROSITE" id="PS51257">
    <property type="entry name" value="PROKAR_LIPOPROTEIN"/>
    <property type="match status" value="1"/>
</dbReference>
<dbReference type="RefSeq" id="WP_248390014.1">
    <property type="nucleotide sequence ID" value="NZ_CP096203.1"/>
</dbReference>
<feature type="region of interest" description="Disordered" evidence="1">
    <location>
        <begin position="232"/>
        <end position="301"/>
    </location>
</feature>
<reference evidence="3" key="1">
    <citation type="submission" date="2022-04" db="EMBL/GenBank/DDBJ databases">
        <title>Evolutionary, genomic, and biogeographic characterization of Chryseobacterium nepalense represented by a plastic-degrading bacterium AC3.</title>
        <authorList>
            <person name="Yin Z."/>
            <person name="Liu X."/>
            <person name="Wang D."/>
            <person name="Xie Z."/>
        </authorList>
    </citation>
    <scope>NUCLEOTIDE SEQUENCE</scope>
    <source>
        <strain evidence="3">AC3</strain>
    </source>
</reference>
<dbReference type="Proteomes" id="UP000830552">
    <property type="component" value="Chromosome"/>
</dbReference>
<gene>
    <name evidence="3" type="ORF">M0D58_12825</name>
</gene>
<dbReference type="EMBL" id="CP096203">
    <property type="protein sequence ID" value="UPQ74930.1"/>
    <property type="molecule type" value="Genomic_DNA"/>
</dbReference>
<protein>
    <submittedName>
        <fullName evidence="3">Uncharacterized protein</fullName>
    </submittedName>
</protein>
<sequence>MKTLFFRLCLTLLVSLSVYSCRTDQFNENDNYHNSSKFQLISKRISLDEAIHKLKLIPEIEKVKTVMNAQAKTVNYGNGISIDTDDVTYIENGPNYHTYTFNIKRENAPADAPVENLVLSPLTDGTYRELLFSYNLSLQEKQILMNGGFVDTKNKVTVTDLQKGTFNGGGQLSKSTVCTWTIDTHYTTCSEGVHSHGEPAGSGEPGTGTCNAKTLSQLIVLVVGDCKAIGDDGTPGGSTGPGTTGPGTSPGGLGSGENDGSGNTGLPSNEVGNCNGGLTAPQTPNYDISDGGCGGGIPTQPTLPTKSITPCAMLKRNSNDTVFQDKLDDLKTRVMPSTNGYDEHETAVVVTNDHGQLVYNTYVMPKEIGPNVQAVKTGITNSDIAVMHNHTVKSAFLAPSYLDLVDFYDHYKYLDAAVKPYYIYYLACYNGEVYALKADNIAALDAFFAEFTTIGSGNFSKDEQAKAYNKMKRIYKINGMKDEIPHDKEKSEKIFLRIIQSFGNGISLYRRNNTTWGKLKLDPDGTVKTDDCPL</sequence>
<evidence type="ECO:0000256" key="2">
    <source>
        <dbReference type="SAM" id="SignalP"/>
    </source>
</evidence>
<feature type="chain" id="PRO_5045385811" evidence="2">
    <location>
        <begin position="21"/>
        <end position="534"/>
    </location>
</feature>
<name>A0ABY4K2A2_9FLAO</name>
<accession>A0ABY4K2A2</accession>
<organism evidence="3 4">
    <name type="scientific">Chryseobacterium nepalense</name>
    <dbReference type="NCBI Taxonomy" id="1854498"/>
    <lineage>
        <taxon>Bacteria</taxon>
        <taxon>Pseudomonadati</taxon>
        <taxon>Bacteroidota</taxon>
        <taxon>Flavobacteriia</taxon>
        <taxon>Flavobacteriales</taxon>
        <taxon>Weeksellaceae</taxon>
        <taxon>Chryseobacterium group</taxon>
        <taxon>Chryseobacterium</taxon>
    </lineage>
</organism>
<evidence type="ECO:0000313" key="3">
    <source>
        <dbReference type="EMBL" id="UPQ74930.1"/>
    </source>
</evidence>
<keyword evidence="2" id="KW-0732">Signal</keyword>
<evidence type="ECO:0000313" key="4">
    <source>
        <dbReference type="Proteomes" id="UP000830552"/>
    </source>
</evidence>
<proteinExistence type="predicted"/>
<feature type="signal peptide" evidence="2">
    <location>
        <begin position="1"/>
        <end position="20"/>
    </location>
</feature>
<keyword evidence="4" id="KW-1185">Reference proteome</keyword>